<dbReference type="Proteomes" id="UP000431826">
    <property type="component" value="Unassembled WGS sequence"/>
</dbReference>
<protein>
    <recommendedName>
        <fullName evidence="1">DUF5753 domain-containing protein</fullName>
    </recommendedName>
</protein>
<evidence type="ECO:0000313" key="3">
    <source>
        <dbReference type="Proteomes" id="UP000431826"/>
    </source>
</evidence>
<organism evidence="2 3">
    <name type="scientific">Streptomyces tubercidicus</name>
    <dbReference type="NCBI Taxonomy" id="47759"/>
    <lineage>
        <taxon>Bacteria</taxon>
        <taxon>Bacillati</taxon>
        <taxon>Actinomycetota</taxon>
        <taxon>Actinomycetes</taxon>
        <taxon>Kitasatosporales</taxon>
        <taxon>Streptomycetaceae</taxon>
        <taxon>Streptomyces</taxon>
    </lineage>
</organism>
<name>A0A640UR65_9ACTN</name>
<dbReference type="InterPro" id="IPR043917">
    <property type="entry name" value="DUF5753"/>
</dbReference>
<feature type="domain" description="DUF5753" evidence="1">
    <location>
        <begin position="2"/>
        <end position="55"/>
    </location>
</feature>
<dbReference type="AlphaFoldDB" id="A0A640UR65"/>
<dbReference type="Pfam" id="PF19054">
    <property type="entry name" value="DUF5753"/>
    <property type="match status" value="1"/>
</dbReference>
<accession>A0A640UR65</accession>
<keyword evidence="3" id="KW-1185">Reference proteome</keyword>
<reference evidence="2 3" key="1">
    <citation type="submission" date="2019-12" db="EMBL/GenBank/DDBJ databases">
        <title>Whole genome shotgun sequence of Streptomyces tubercidicus NBRC 13090.</title>
        <authorList>
            <person name="Ichikawa N."/>
            <person name="Kimura A."/>
            <person name="Kitahashi Y."/>
            <person name="Komaki H."/>
            <person name="Tamura T."/>
        </authorList>
    </citation>
    <scope>NUCLEOTIDE SEQUENCE [LARGE SCALE GENOMIC DNA]</scope>
    <source>
        <strain evidence="2 3">NBRC 13090</strain>
    </source>
</reference>
<comment type="caution">
    <text evidence="2">The sequence shown here is derived from an EMBL/GenBank/DDBJ whole genome shotgun (WGS) entry which is preliminary data.</text>
</comment>
<evidence type="ECO:0000313" key="2">
    <source>
        <dbReference type="EMBL" id="GFE38167.1"/>
    </source>
</evidence>
<proteinExistence type="predicted"/>
<dbReference type="EMBL" id="BLIR01000001">
    <property type="protein sequence ID" value="GFE38167.1"/>
    <property type="molecule type" value="Genomic_DNA"/>
</dbReference>
<sequence>MLGFQESGLPDVVYLEQLTSALYVDKPEEVAQYARVMDRLQEEGPNPAETRDLLRGLLQLM</sequence>
<evidence type="ECO:0000259" key="1">
    <source>
        <dbReference type="Pfam" id="PF19054"/>
    </source>
</evidence>
<gene>
    <name evidence="2" type="ORF">Stube_28400</name>
</gene>